<feature type="compositionally biased region" description="Polar residues" evidence="1">
    <location>
        <begin position="34"/>
        <end position="43"/>
    </location>
</feature>
<reference evidence="2 3" key="1">
    <citation type="submission" date="2023-10" db="EMBL/GenBank/DDBJ databases">
        <title>Noviherbaspirillum sp. CPCC 100848 genome assembly.</title>
        <authorList>
            <person name="Li X.Y."/>
            <person name="Fang X.M."/>
        </authorList>
    </citation>
    <scope>NUCLEOTIDE SEQUENCE [LARGE SCALE GENOMIC DNA]</scope>
    <source>
        <strain evidence="2 3">CPCC 100848</strain>
    </source>
</reference>
<accession>A0ABU6JCX0</accession>
<proteinExistence type="predicted"/>
<keyword evidence="3" id="KW-1185">Reference proteome</keyword>
<name>A0ABU6JCX0_9BURK</name>
<evidence type="ECO:0000313" key="2">
    <source>
        <dbReference type="EMBL" id="MEC4721165.1"/>
    </source>
</evidence>
<organism evidence="2 3">
    <name type="scientific">Noviherbaspirillum album</name>
    <dbReference type="NCBI Taxonomy" id="3080276"/>
    <lineage>
        <taxon>Bacteria</taxon>
        <taxon>Pseudomonadati</taxon>
        <taxon>Pseudomonadota</taxon>
        <taxon>Betaproteobacteria</taxon>
        <taxon>Burkholderiales</taxon>
        <taxon>Oxalobacteraceae</taxon>
        <taxon>Noviherbaspirillum</taxon>
    </lineage>
</organism>
<evidence type="ECO:0000313" key="3">
    <source>
        <dbReference type="Proteomes" id="UP001352263"/>
    </source>
</evidence>
<sequence length="206" mass="22762">MANLKKQRRVRTRATLREQLGLGPRTGKPASPEATLSSAPQPHQDTLPIILSISDKNKHAIATQAIQRAIGTRPGLANEIQQRGWVGLLDHTLKAYDAVVEARENGQPNDVVHTLEQDMRYSLRELLYLSNATDVFNFGPYAPPQLDQDLDIFVGLPQFRTLVETVNDVHQRLERERLELGGRVEFAASSGYTDADAGKASGSRSP</sequence>
<gene>
    <name evidence="2" type="ORF">RY831_18530</name>
</gene>
<comment type="caution">
    <text evidence="2">The sequence shown here is derived from an EMBL/GenBank/DDBJ whole genome shotgun (WGS) entry which is preliminary data.</text>
</comment>
<evidence type="ECO:0000256" key="1">
    <source>
        <dbReference type="SAM" id="MobiDB-lite"/>
    </source>
</evidence>
<dbReference type="RefSeq" id="WP_326507873.1">
    <property type="nucleotide sequence ID" value="NZ_JAWIIV010000016.1"/>
</dbReference>
<protein>
    <submittedName>
        <fullName evidence="2">Uncharacterized protein</fullName>
    </submittedName>
</protein>
<feature type="compositionally biased region" description="Basic residues" evidence="1">
    <location>
        <begin position="1"/>
        <end position="14"/>
    </location>
</feature>
<dbReference type="EMBL" id="JAWIIV010000016">
    <property type="protein sequence ID" value="MEC4721165.1"/>
    <property type="molecule type" value="Genomic_DNA"/>
</dbReference>
<dbReference type="Proteomes" id="UP001352263">
    <property type="component" value="Unassembled WGS sequence"/>
</dbReference>
<feature type="region of interest" description="Disordered" evidence="1">
    <location>
        <begin position="1"/>
        <end position="43"/>
    </location>
</feature>